<dbReference type="InterPro" id="IPR044946">
    <property type="entry name" value="Restrct_endonuc_typeI_TRD_sf"/>
</dbReference>
<dbReference type="EMBL" id="JAPUAV010000001">
    <property type="protein sequence ID" value="MCZ2569969.1"/>
    <property type="molecule type" value="Genomic_DNA"/>
</dbReference>
<dbReference type="Proteomes" id="UP001078742">
    <property type="component" value="Unassembled WGS sequence"/>
</dbReference>
<organism evidence="5 6">
    <name type="scientific">Bacteroides fragilis</name>
    <dbReference type="NCBI Taxonomy" id="817"/>
    <lineage>
        <taxon>Bacteria</taxon>
        <taxon>Pseudomonadati</taxon>
        <taxon>Bacteroidota</taxon>
        <taxon>Bacteroidia</taxon>
        <taxon>Bacteroidales</taxon>
        <taxon>Bacteroidaceae</taxon>
        <taxon>Bacteroides</taxon>
    </lineage>
</organism>
<name>A0A9Q4IMY5_BACFG</name>
<evidence type="ECO:0000259" key="4">
    <source>
        <dbReference type="Pfam" id="PF01420"/>
    </source>
</evidence>
<dbReference type="SUPFAM" id="SSF116734">
    <property type="entry name" value="DNA methylase specificity domain"/>
    <property type="match status" value="1"/>
</dbReference>
<dbReference type="GO" id="GO:0004519">
    <property type="term" value="F:endonuclease activity"/>
    <property type="evidence" value="ECO:0007669"/>
    <property type="project" value="UniProtKB-KW"/>
</dbReference>
<keyword evidence="2" id="KW-0680">Restriction system</keyword>
<accession>A0A9Q4IMY5</accession>
<evidence type="ECO:0000313" key="6">
    <source>
        <dbReference type="Proteomes" id="UP001078742"/>
    </source>
</evidence>
<comment type="caution">
    <text evidence="5">The sequence shown here is derived from an EMBL/GenBank/DDBJ whole genome shotgun (WGS) entry which is preliminary data.</text>
</comment>
<dbReference type="AlphaFoldDB" id="A0A9Q4IMY5"/>
<evidence type="ECO:0000256" key="1">
    <source>
        <dbReference type="ARBA" id="ARBA00010923"/>
    </source>
</evidence>
<dbReference type="InterPro" id="IPR052021">
    <property type="entry name" value="Type-I_RS_S_subunit"/>
</dbReference>
<dbReference type="GO" id="GO:0003677">
    <property type="term" value="F:DNA binding"/>
    <property type="evidence" value="ECO:0007669"/>
    <property type="project" value="UniProtKB-KW"/>
</dbReference>
<dbReference type="Pfam" id="PF01420">
    <property type="entry name" value="Methylase_S"/>
    <property type="match status" value="1"/>
</dbReference>
<keyword evidence="5" id="KW-0540">Nuclease</keyword>
<dbReference type="GO" id="GO:0009307">
    <property type="term" value="P:DNA restriction-modification system"/>
    <property type="evidence" value="ECO:0007669"/>
    <property type="project" value="UniProtKB-KW"/>
</dbReference>
<evidence type="ECO:0000256" key="3">
    <source>
        <dbReference type="ARBA" id="ARBA00023125"/>
    </source>
</evidence>
<dbReference type="Gene3D" id="3.90.220.20">
    <property type="entry name" value="DNA methylase specificity domains"/>
    <property type="match status" value="1"/>
</dbReference>
<keyword evidence="3" id="KW-0238">DNA-binding</keyword>
<gene>
    <name evidence="5" type="ORF">O1420_01015</name>
</gene>
<proteinExistence type="inferred from homology"/>
<keyword evidence="5" id="KW-0378">Hydrolase</keyword>
<dbReference type="GO" id="GO:0016787">
    <property type="term" value="F:hydrolase activity"/>
    <property type="evidence" value="ECO:0007669"/>
    <property type="project" value="UniProtKB-KW"/>
</dbReference>
<comment type="similarity">
    <text evidence="1">Belongs to the type-I restriction system S methylase family.</text>
</comment>
<dbReference type="PANTHER" id="PTHR30408:SF13">
    <property type="entry name" value="TYPE I RESTRICTION ENZYME HINDI SPECIFICITY SUBUNIT"/>
    <property type="match status" value="1"/>
</dbReference>
<reference evidence="5" key="1">
    <citation type="submission" date="2022-12" db="EMBL/GenBank/DDBJ databases">
        <title>Development of a Multilocus Sequence Typing Scheme for Bacteroides fragilis Based on Whole Genome Sequencing Data and Clinical Application.</title>
        <authorList>
            <person name="Nielsen F.D."/>
            <person name="Justesen U.S."/>
        </authorList>
    </citation>
    <scope>NUCLEOTIDE SEQUENCE</scope>
    <source>
        <strain evidence="5">BF_BC_VIB_DK_2012_57</strain>
    </source>
</reference>
<dbReference type="PANTHER" id="PTHR30408">
    <property type="entry name" value="TYPE-1 RESTRICTION ENZYME ECOKI SPECIFICITY PROTEIN"/>
    <property type="match status" value="1"/>
</dbReference>
<dbReference type="EC" id="3.1.21.-" evidence="5"/>
<keyword evidence="5" id="KW-0255">Endonuclease</keyword>
<evidence type="ECO:0000313" key="5">
    <source>
        <dbReference type="EMBL" id="MCZ2569969.1"/>
    </source>
</evidence>
<evidence type="ECO:0000256" key="2">
    <source>
        <dbReference type="ARBA" id="ARBA00022747"/>
    </source>
</evidence>
<sequence>MGKPNVRIAECLECTSSTLQESEVSEVGTYPVYGANGIVGYLDSYNTSDEAIIYIVKDGSGVGSVAYVKGRCSATGTLNILTAQKDYSLQFLYYLLKVFNYDPYKTGMAIPHIYFKDYGKTKIFCPSYNVQLLYARMLVAIDTKLLTEEKYLYRLNCQKQYLLRQMFI</sequence>
<dbReference type="InterPro" id="IPR000055">
    <property type="entry name" value="Restrct_endonuc_typeI_TRD"/>
</dbReference>
<feature type="domain" description="Type I restriction modification DNA specificity" evidence="4">
    <location>
        <begin position="17"/>
        <end position="147"/>
    </location>
</feature>
<dbReference type="RefSeq" id="WP_269103919.1">
    <property type="nucleotide sequence ID" value="NZ_JAPUAV010000001.1"/>
</dbReference>
<protein>
    <submittedName>
        <fullName evidence="5">Restriction endonuclease subunit S</fullName>
        <ecNumber evidence="5">3.1.21.-</ecNumber>
    </submittedName>
</protein>